<dbReference type="EMBL" id="JACMYE010000007">
    <property type="protein sequence ID" value="MBC3179383.1"/>
    <property type="molecule type" value="Genomic_DNA"/>
</dbReference>
<dbReference type="AlphaFoldDB" id="A0A7H0K0Q6"/>
<dbReference type="InterPro" id="IPR055871">
    <property type="entry name" value="DUF7448"/>
</dbReference>
<organism evidence="3 4">
    <name type="scientific">Corynebacterium lujinxingii</name>
    <dbReference type="NCBI Taxonomy" id="2763010"/>
    <lineage>
        <taxon>Bacteria</taxon>
        <taxon>Bacillati</taxon>
        <taxon>Actinomycetota</taxon>
        <taxon>Actinomycetes</taxon>
        <taxon>Mycobacteriales</taxon>
        <taxon>Corynebacteriaceae</taxon>
        <taxon>Corynebacterium</taxon>
    </lineage>
</organism>
<name>A0A7H0K0Q6_9CORY</name>
<reference evidence="4 5" key="1">
    <citation type="submission" date="2020-08" db="EMBL/GenBank/DDBJ databases">
        <title>novel species in genus Corynebacterium.</title>
        <authorList>
            <person name="Zhang G."/>
        </authorList>
    </citation>
    <scope>NUCLEOTIDE SEQUENCE [LARGE SCALE GENOMIC DNA]</scope>
    <source>
        <strain evidence="3">Zg-917</strain>
        <strain evidence="4 5">zg-917</strain>
    </source>
</reference>
<gene>
    <name evidence="2" type="ORF">H7348_08730</name>
    <name evidence="3" type="ORF">IAU68_03655</name>
</gene>
<sequence length="119" mass="13183">MSGIDYCDMTDGDLEQELVGKKIVKIDTENNTMTLHDGTVLKFHDASDCCAWFEAELEEKNLTDNAITHVTTTGEYGDESWSIHILAANNHIADVNITGNEGSGYYCHSIDLEITNPDK</sequence>
<protein>
    <recommendedName>
        <fullName evidence="1">DUF7448 domain-containing protein</fullName>
    </recommendedName>
</protein>
<feature type="domain" description="DUF7448" evidence="1">
    <location>
        <begin position="17"/>
        <end position="111"/>
    </location>
</feature>
<evidence type="ECO:0000313" key="3">
    <source>
        <dbReference type="EMBL" id="QNP90872.1"/>
    </source>
</evidence>
<accession>A0A7H0K0Q6</accession>
<evidence type="ECO:0000259" key="1">
    <source>
        <dbReference type="Pfam" id="PF24240"/>
    </source>
</evidence>
<evidence type="ECO:0000313" key="2">
    <source>
        <dbReference type="EMBL" id="MBC3179383.1"/>
    </source>
</evidence>
<dbReference type="Pfam" id="PF24240">
    <property type="entry name" value="DUF7448"/>
    <property type="match status" value="1"/>
</dbReference>
<dbReference type="Proteomes" id="UP000516235">
    <property type="component" value="Chromosome"/>
</dbReference>
<dbReference type="KEGG" id="cluj:IAU68_03655"/>
<dbReference type="EMBL" id="CP061032">
    <property type="protein sequence ID" value="QNP90872.1"/>
    <property type="molecule type" value="Genomic_DNA"/>
</dbReference>
<proteinExistence type="predicted"/>
<dbReference type="RefSeq" id="WP_171194425.1">
    <property type="nucleotide sequence ID" value="NZ_CP061032.1"/>
</dbReference>
<evidence type="ECO:0000313" key="5">
    <source>
        <dbReference type="Proteomes" id="UP000642876"/>
    </source>
</evidence>
<keyword evidence="5" id="KW-1185">Reference proteome</keyword>
<evidence type="ECO:0000313" key="4">
    <source>
        <dbReference type="Proteomes" id="UP000516235"/>
    </source>
</evidence>
<dbReference type="Proteomes" id="UP000642876">
    <property type="component" value="Unassembled WGS sequence"/>
</dbReference>